<sequence>MITCFKFKDMIDIAYHSNNDCLYLSLSDDYLQNNSPFKNSNDYPIDYTKRTTDNKEDLENNIVSIILKLHPNDIFGYNSGCYIEHFISNFNKKIGVYDYDCEQRSRVDWDSFLRVFKKQPLFKFAKLMIDNSDDINDEYAVISALYLMCKNPNFATLADAGFKFINMTGEN</sequence>
<organism evidence="1">
    <name type="scientific">Bacteriophage sp</name>
    <dbReference type="NCBI Taxonomy" id="38018"/>
    <lineage>
        <taxon>Viruses</taxon>
    </lineage>
</organism>
<proteinExistence type="predicted"/>
<evidence type="ECO:0000313" key="1">
    <source>
        <dbReference type="EMBL" id="DAD55814.1"/>
    </source>
</evidence>
<reference evidence="1" key="1">
    <citation type="journal article" date="2021" name="Proc. Natl. Acad. Sci. U.S.A.">
        <title>A Catalog of Tens of Thousands of Viruses from Human Metagenomes Reveals Hidden Associations with Chronic Diseases.</title>
        <authorList>
            <person name="Tisza M.J."/>
            <person name="Buck C.B."/>
        </authorList>
    </citation>
    <scope>NUCLEOTIDE SEQUENCE</scope>
    <source>
        <strain evidence="1">CtOZu12</strain>
    </source>
</reference>
<name>A0A8D9UHN7_9VIRU</name>
<accession>A0A8D9UHN7</accession>
<dbReference type="EMBL" id="BK029940">
    <property type="protein sequence ID" value="DAD55814.1"/>
    <property type="molecule type" value="Genomic_DNA"/>
</dbReference>
<protein>
    <submittedName>
        <fullName evidence="1">Uncharacterized protein</fullName>
    </submittedName>
</protein>